<dbReference type="Gene3D" id="3.30.505.10">
    <property type="entry name" value="SH2 domain"/>
    <property type="match status" value="1"/>
</dbReference>
<proteinExistence type="predicted"/>
<comment type="caution">
    <text evidence="4">The sequence shown here is derived from an EMBL/GenBank/DDBJ whole genome shotgun (WGS) entry which is preliminary data.</text>
</comment>
<evidence type="ECO:0000313" key="4">
    <source>
        <dbReference type="EMBL" id="CAH1794492.1"/>
    </source>
</evidence>
<evidence type="ECO:0000256" key="2">
    <source>
        <dbReference type="ARBA" id="ARBA00022737"/>
    </source>
</evidence>
<dbReference type="SMART" id="SM00252">
    <property type="entry name" value="SH2"/>
    <property type="match status" value="1"/>
</dbReference>
<evidence type="ECO:0000256" key="3">
    <source>
        <dbReference type="ARBA" id="ARBA00022999"/>
    </source>
</evidence>
<dbReference type="PROSITE" id="PS50002">
    <property type="entry name" value="SH3"/>
    <property type="match status" value="2"/>
</dbReference>
<dbReference type="SUPFAM" id="SSF50044">
    <property type="entry name" value="SH3-domain"/>
    <property type="match status" value="1"/>
</dbReference>
<evidence type="ECO:0000313" key="5">
    <source>
        <dbReference type="Proteomes" id="UP000749559"/>
    </source>
</evidence>
<dbReference type="EMBL" id="CAIIXF020000009">
    <property type="protein sequence ID" value="CAH1794492.1"/>
    <property type="molecule type" value="Genomic_DNA"/>
</dbReference>
<reference evidence="4" key="1">
    <citation type="submission" date="2022-03" db="EMBL/GenBank/DDBJ databases">
        <authorList>
            <person name="Martin C."/>
        </authorList>
    </citation>
    <scope>NUCLEOTIDE SEQUENCE</scope>
</reference>
<dbReference type="CDD" id="cd09941">
    <property type="entry name" value="SH2_Grb2_like"/>
    <property type="match status" value="1"/>
</dbReference>
<dbReference type="Proteomes" id="UP000749559">
    <property type="component" value="Unassembled WGS sequence"/>
</dbReference>
<dbReference type="Gene3D" id="2.30.30.40">
    <property type="entry name" value="SH3 Domains"/>
    <property type="match status" value="2"/>
</dbReference>
<dbReference type="SUPFAM" id="SSF55550">
    <property type="entry name" value="SH2 domain"/>
    <property type="match status" value="1"/>
</dbReference>
<dbReference type="SMART" id="SM00326">
    <property type="entry name" value="SH3"/>
    <property type="match status" value="2"/>
</dbReference>
<sequence>MEAVALHTFAVVCMPNLLLPDCNDDELPFQKGSILKILSMTDDKNWYKAEQFGREGFVPKNYIQMKPHSWYYGKIKRLEAEQLLLAQPHDGAFLIRDSESTAGDFSLSVKFHDQVQHFKVLRDGAGKYYLWVVKFNSLNQLVEYHRAASVSRAQTIYLKDMTNTYKVGRALFDFVAQEENELEFQRGDLIEVTDTSDQYWWIGRSAITGMEGMFPANYIQVIATS</sequence>
<evidence type="ECO:0000256" key="1">
    <source>
        <dbReference type="ARBA" id="ARBA00022443"/>
    </source>
</evidence>
<keyword evidence="2" id="KW-0677">Repeat</keyword>
<dbReference type="InterPro" id="IPR036860">
    <property type="entry name" value="SH2_dom_sf"/>
</dbReference>
<dbReference type="InterPro" id="IPR043539">
    <property type="entry name" value="Grb2-like"/>
</dbReference>
<dbReference type="PANTHER" id="PTHR46037">
    <property type="entry name" value="PROTEIN ENHANCER OF SEVENLESS 2B"/>
    <property type="match status" value="1"/>
</dbReference>
<protein>
    <submittedName>
        <fullName evidence="4">Uncharacterized protein</fullName>
    </submittedName>
</protein>
<keyword evidence="3" id="KW-0727">SH2 domain</keyword>
<dbReference type="AlphaFoldDB" id="A0A8J1XY65"/>
<dbReference type="PROSITE" id="PS50001">
    <property type="entry name" value="SH2"/>
    <property type="match status" value="1"/>
</dbReference>
<dbReference type="InterPro" id="IPR001452">
    <property type="entry name" value="SH3_domain"/>
</dbReference>
<dbReference type="InterPro" id="IPR036028">
    <property type="entry name" value="SH3-like_dom_sf"/>
</dbReference>
<name>A0A8J1XY65_OWEFU</name>
<organism evidence="4 5">
    <name type="scientific">Owenia fusiformis</name>
    <name type="common">Polychaete worm</name>
    <dbReference type="NCBI Taxonomy" id="6347"/>
    <lineage>
        <taxon>Eukaryota</taxon>
        <taxon>Metazoa</taxon>
        <taxon>Spiralia</taxon>
        <taxon>Lophotrochozoa</taxon>
        <taxon>Annelida</taxon>
        <taxon>Polychaeta</taxon>
        <taxon>Sedentaria</taxon>
        <taxon>Canalipalpata</taxon>
        <taxon>Sabellida</taxon>
        <taxon>Oweniida</taxon>
        <taxon>Oweniidae</taxon>
        <taxon>Owenia</taxon>
    </lineage>
</organism>
<dbReference type="PRINTS" id="PR00452">
    <property type="entry name" value="SH3DOMAIN"/>
</dbReference>
<dbReference type="Pfam" id="PF00017">
    <property type="entry name" value="SH2"/>
    <property type="match status" value="1"/>
</dbReference>
<accession>A0A8J1XY65</accession>
<dbReference type="InterPro" id="IPR000980">
    <property type="entry name" value="SH2"/>
</dbReference>
<gene>
    <name evidence="4" type="ORF">OFUS_LOCUS19175</name>
</gene>
<keyword evidence="1" id="KW-0728">SH3 domain</keyword>
<dbReference type="FunFam" id="3.30.505.10:FF:000022">
    <property type="entry name" value="Growth factor receptor-bound protein 2"/>
    <property type="match status" value="1"/>
</dbReference>
<dbReference type="PRINTS" id="PR00401">
    <property type="entry name" value="SH2DOMAIN"/>
</dbReference>
<keyword evidence="5" id="KW-1185">Reference proteome</keyword>
<dbReference type="Pfam" id="PF00018">
    <property type="entry name" value="SH3_1"/>
    <property type="match status" value="2"/>
</dbReference>
<dbReference type="OrthoDB" id="10255964at2759"/>